<protein>
    <submittedName>
        <fullName evidence="6">LuxR family transcriptional regulator</fullName>
    </submittedName>
</protein>
<keyword evidence="7" id="KW-1185">Reference proteome</keyword>
<evidence type="ECO:0000256" key="4">
    <source>
        <dbReference type="SAM" id="MobiDB-lite"/>
    </source>
</evidence>
<dbReference type="GO" id="GO:0003677">
    <property type="term" value="F:DNA binding"/>
    <property type="evidence" value="ECO:0007669"/>
    <property type="project" value="UniProtKB-KW"/>
</dbReference>
<dbReference type="SMART" id="SM00421">
    <property type="entry name" value="HTH_LUXR"/>
    <property type="match status" value="1"/>
</dbReference>
<evidence type="ECO:0000313" key="6">
    <source>
        <dbReference type="EMBL" id="QKG20467.1"/>
    </source>
</evidence>
<sequence>MDGLHAQAVREQRRLGVRVPGGGRTAPAKGRGKGDLPFGLSPREHEIALLVAEGCSNQQIAERLFLSVRTVETHLSRVFAKIGVPSRVGVATAMNRPG</sequence>
<evidence type="ECO:0000256" key="1">
    <source>
        <dbReference type="ARBA" id="ARBA00023015"/>
    </source>
</evidence>
<keyword evidence="1" id="KW-0805">Transcription regulation</keyword>
<dbReference type="Proteomes" id="UP000501240">
    <property type="component" value="Chromosome"/>
</dbReference>
<dbReference type="Gene3D" id="1.10.10.10">
    <property type="entry name" value="Winged helix-like DNA-binding domain superfamily/Winged helix DNA-binding domain"/>
    <property type="match status" value="1"/>
</dbReference>
<gene>
    <name evidence="6" type="ORF">ACTIVE_2105</name>
</gene>
<feature type="domain" description="HTH luxR-type" evidence="5">
    <location>
        <begin position="33"/>
        <end position="98"/>
    </location>
</feature>
<dbReference type="AlphaFoldDB" id="A0A7D4A4L8"/>
<dbReference type="PANTHER" id="PTHR44688">
    <property type="entry name" value="DNA-BINDING TRANSCRIPTIONAL ACTIVATOR DEVR_DOSR"/>
    <property type="match status" value="1"/>
</dbReference>
<keyword evidence="2" id="KW-0238">DNA-binding</keyword>
<dbReference type="Pfam" id="PF00196">
    <property type="entry name" value="GerE"/>
    <property type="match status" value="1"/>
</dbReference>
<dbReference type="InterPro" id="IPR036388">
    <property type="entry name" value="WH-like_DNA-bd_sf"/>
</dbReference>
<dbReference type="EMBL" id="CP053892">
    <property type="protein sequence ID" value="QKG20467.1"/>
    <property type="molecule type" value="Genomic_DNA"/>
</dbReference>
<reference evidence="6 7" key="1">
    <citation type="submission" date="2020-05" db="EMBL/GenBank/DDBJ databases">
        <title>Actinomadura verrucosospora NRRL-B18236 (PFL_A860) Genome sequencing and assembly.</title>
        <authorList>
            <person name="Samborskyy M."/>
        </authorList>
    </citation>
    <scope>NUCLEOTIDE SEQUENCE [LARGE SCALE GENOMIC DNA]</scope>
    <source>
        <strain evidence="6 7">NRRL:B18236</strain>
    </source>
</reference>
<evidence type="ECO:0000313" key="7">
    <source>
        <dbReference type="Proteomes" id="UP000501240"/>
    </source>
</evidence>
<evidence type="ECO:0000256" key="2">
    <source>
        <dbReference type="ARBA" id="ARBA00023125"/>
    </source>
</evidence>
<name>A0A7D4A4L8_ACTVE</name>
<keyword evidence="3" id="KW-0804">Transcription</keyword>
<evidence type="ECO:0000256" key="3">
    <source>
        <dbReference type="ARBA" id="ARBA00023163"/>
    </source>
</evidence>
<dbReference type="PRINTS" id="PR00038">
    <property type="entry name" value="HTHLUXR"/>
</dbReference>
<dbReference type="InterPro" id="IPR016032">
    <property type="entry name" value="Sig_transdc_resp-reg_C-effctor"/>
</dbReference>
<dbReference type="CDD" id="cd06170">
    <property type="entry name" value="LuxR_C_like"/>
    <property type="match status" value="1"/>
</dbReference>
<dbReference type="PROSITE" id="PS00622">
    <property type="entry name" value="HTH_LUXR_1"/>
    <property type="match status" value="1"/>
</dbReference>
<dbReference type="SUPFAM" id="SSF46894">
    <property type="entry name" value="C-terminal effector domain of the bipartite response regulators"/>
    <property type="match status" value="1"/>
</dbReference>
<organism evidence="6 7">
    <name type="scientific">Actinomadura verrucosospora</name>
    <dbReference type="NCBI Taxonomy" id="46165"/>
    <lineage>
        <taxon>Bacteria</taxon>
        <taxon>Bacillati</taxon>
        <taxon>Actinomycetota</taxon>
        <taxon>Actinomycetes</taxon>
        <taxon>Streptosporangiales</taxon>
        <taxon>Thermomonosporaceae</taxon>
        <taxon>Actinomadura</taxon>
    </lineage>
</organism>
<proteinExistence type="predicted"/>
<accession>A0A7D4A4L8</accession>
<dbReference type="InterPro" id="IPR000792">
    <property type="entry name" value="Tscrpt_reg_LuxR_C"/>
</dbReference>
<dbReference type="PANTHER" id="PTHR44688:SF16">
    <property type="entry name" value="DNA-BINDING TRANSCRIPTIONAL ACTIVATOR DEVR_DOSR"/>
    <property type="match status" value="1"/>
</dbReference>
<feature type="region of interest" description="Disordered" evidence="4">
    <location>
        <begin position="1"/>
        <end position="37"/>
    </location>
</feature>
<dbReference type="PROSITE" id="PS50043">
    <property type="entry name" value="HTH_LUXR_2"/>
    <property type="match status" value="1"/>
</dbReference>
<evidence type="ECO:0000259" key="5">
    <source>
        <dbReference type="PROSITE" id="PS50043"/>
    </source>
</evidence>
<dbReference type="GO" id="GO:0006355">
    <property type="term" value="P:regulation of DNA-templated transcription"/>
    <property type="evidence" value="ECO:0007669"/>
    <property type="project" value="InterPro"/>
</dbReference>